<name>A0A553WA85_9SPHN</name>
<comment type="caution">
    <text evidence="1">The sequence shown here is derived from an EMBL/GenBank/DDBJ whole genome shotgun (WGS) entry which is preliminary data.</text>
</comment>
<keyword evidence="2" id="KW-1185">Reference proteome</keyword>
<dbReference type="AlphaFoldDB" id="A0A553WA85"/>
<dbReference type="Proteomes" id="UP000320160">
    <property type="component" value="Unassembled WGS sequence"/>
</dbReference>
<proteinExistence type="predicted"/>
<dbReference type="EMBL" id="VKKU01000002">
    <property type="protein sequence ID" value="TSB01605.1"/>
    <property type="molecule type" value="Genomic_DNA"/>
</dbReference>
<organism evidence="1 2">
    <name type="scientific">Sphingorhabdus contaminans</name>
    <dbReference type="NCBI Taxonomy" id="1343899"/>
    <lineage>
        <taxon>Bacteria</taxon>
        <taxon>Pseudomonadati</taxon>
        <taxon>Pseudomonadota</taxon>
        <taxon>Alphaproteobacteria</taxon>
        <taxon>Sphingomonadales</taxon>
        <taxon>Sphingomonadaceae</taxon>
        <taxon>Sphingorhabdus</taxon>
    </lineage>
</organism>
<sequence>MTDAVSEISGDPDEYVWVMNEEHRRRYRYFLENIMGCYPDDSESFGIGIMTGEPENGEPFALVRRSWLFE</sequence>
<accession>A0A553WA85</accession>
<reference evidence="1 2" key="1">
    <citation type="submission" date="2019-07" db="EMBL/GenBank/DDBJ databases">
        <authorList>
            <person name="Park M."/>
        </authorList>
    </citation>
    <scope>NUCLEOTIDE SEQUENCE [LARGE SCALE GENOMIC DNA]</scope>
    <source>
        <strain evidence="1 2">KCTC32445</strain>
    </source>
</reference>
<evidence type="ECO:0000313" key="1">
    <source>
        <dbReference type="EMBL" id="TSB01605.1"/>
    </source>
</evidence>
<protein>
    <submittedName>
        <fullName evidence="1">Uncharacterized protein</fullName>
    </submittedName>
</protein>
<evidence type="ECO:0000313" key="2">
    <source>
        <dbReference type="Proteomes" id="UP000320160"/>
    </source>
</evidence>
<gene>
    <name evidence="1" type="ORF">FOM92_10495</name>
</gene>
<dbReference type="RefSeq" id="WP_170226857.1">
    <property type="nucleotide sequence ID" value="NZ_VKKU01000002.1"/>
</dbReference>